<dbReference type="Proteomes" id="UP000267096">
    <property type="component" value="Unassembled WGS sequence"/>
</dbReference>
<protein>
    <submittedName>
        <fullName evidence="3">COesterase domain-containing protein</fullName>
    </submittedName>
</protein>
<reference evidence="1 2" key="2">
    <citation type="submission" date="2018-11" db="EMBL/GenBank/DDBJ databases">
        <authorList>
            <consortium name="Pathogen Informatics"/>
        </authorList>
    </citation>
    <scope>NUCLEOTIDE SEQUENCE [LARGE SCALE GENOMIC DNA]</scope>
</reference>
<evidence type="ECO:0000313" key="2">
    <source>
        <dbReference type="Proteomes" id="UP000267096"/>
    </source>
</evidence>
<evidence type="ECO:0000313" key="3">
    <source>
        <dbReference type="WBParaSite" id="ASIM_0002104601-mRNA-1"/>
    </source>
</evidence>
<evidence type="ECO:0000313" key="1">
    <source>
        <dbReference type="EMBL" id="VDK76760.1"/>
    </source>
</evidence>
<accession>A0A0M3KJ74</accession>
<reference evidence="3" key="1">
    <citation type="submission" date="2017-02" db="UniProtKB">
        <authorList>
            <consortium name="WormBaseParasite"/>
        </authorList>
    </citation>
    <scope>IDENTIFICATION</scope>
</reference>
<dbReference type="EMBL" id="UYRR01039560">
    <property type="protein sequence ID" value="VDK76760.1"/>
    <property type="molecule type" value="Genomic_DNA"/>
</dbReference>
<dbReference type="WBParaSite" id="ASIM_0002104601-mRNA-1">
    <property type="protein sequence ID" value="ASIM_0002104601-mRNA-1"/>
    <property type="gene ID" value="ASIM_0002104601"/>
</dbReference>
<sequence length="106" mass="11871">MVTCDYQFPPIGCPMLIKDSTLDSVGREGILDLMKQPDFTQLPSVSVIPLYSYGFGHFALTFDGSIRSVTSTSLFRRLCWAAFDQYEQALYSIEPSALDVNSDYPL</sequence>
<proteinExistence type="predicted"/>
<gene>
    <name evidence="1" type="ORF">ASIM_LOCUS20421</name>
</gene>
<dbReference type="AlphaFoldDB" id="A0A0M3KJ74"/>
<keyword evidence="2" id="KW-1185">Reference proteome</keyword>
<organism evidence="3">
    <name type="scientific">Anisakis simplex</name>
    <name type="common">Herring worm</name>
    <dbReference type="NCBI Taxonomy" id="6269"/>
    <lineage>
        <taxon>Eukaryota</taxon>
        <taxon>Metazoa</taxon>
        <taxon>Ecdysozoa</taxon>
        <taxon>Nematoda</taxon>
        <taxon>Chromadorea</taxon>
        <taxon>Rhabditida</taxon>
        <taxon>Spirurina</taxon>
        <taxon>Ascaridomorpha</taxon>
        <taxon>Ascaridoidea</taxon>
        <taxon>Anisakidae</taxon>
        <taxon>Anisakis</taxon>
        <taxon>Anisakis simplex complex</taxon>
    </lineage>
</organism>
<name>A0A0M3KJ74_ANISI</name>